<reference evidence="3 4" key="1">
    <citation type="submission" date="2018-11" db="EMBL/GenBank/DDBJ databases">
        <title>Phylogenetic determinants of toxin gene distribution in genomes of Brevibacillus laterosporus.</title>
        <authorList>
            <person name="Glare T.R."/>
            <person name="Durrant A."/>
            <person name="Berry C."/>
            <person name="Palma L."/>
            <person name="Ormskirk M."/>
            <person name="Cox M.O."/>
        </authorList>
    </citation>
    <scope>NUCLEOTIDE SEQUENCE [LARGE SCALE GENOMIC DNA]</scope>
    <source>
        <strain evidence="3 4">1821L</strain>
    </source>
</reference>
<organism evidence="3 4">
    <name type="scientific">Brevibacillus laterosporus</name>
    <name type="common">Bacillus laterosporus</name>
    <dbReference type="NCBI Taxonomy" id="1465"/>
    <lineage>
        <taxon>Bacteria</taxon>
        <taxon>Bacillati</taxon>
        <taxon>Bacillota</taxon>
        <taxon>Bacilli</taxon>
        <taxon>Bacillales</taxon>
        <taxon>Paenibacillaceae</taxon>
        <taxon>Brevibacillus</taxon>
    </lineage>
</organism>
<dbReference type="Proteomes" id="UP000319432">
    <property type="component" value="Chromosome"/>
</dbReference>
<dbReference type="Gene3D" id="3.30.370.10">
    <property type="entry name" value="Barstar-like"/>
    <property type="match status" value="1"/>
</dbReference>
<evidence type="ECO:0000313" key="3">
    <source>
        <dbReference type="EMBL" id="QDX92978.1"/>
    </source>
</evidence>
<name>A0A518V7L3_BRELA</name>
<dbReference type="Pfam" id="PF01337">
    <property type="entry name" value="Barstar"/>
    <property type="match status" value="1"/>
</dbReference>
<accession>A0A518V7L3</accession>
<proteinExistence type="inferred from homology"/>
<feature type="domain" description="Barstar (barnase inhibitor)" evidence="2">
    <location>
        <begin position="181"/>
        <end position="246"/>
    </location>
</feature>
<dbReference type="EMBL" id="CP033464">
    <property type="protein sequence ID" value="QDX92978.1"/>
    <property type="molecule type" value="Genomic_DNA"/>
</dbReference>
<dbReference type="InterPro" id="IPR000468">
    <property type="entry name" value="Barstar"/>
</dbReference>
<evidence type="ECO:0000259" key="2">
    <source>
        <dbReference type="Pfam" id="PF01337"/>
    </source>
</evidence>
<dbReference type="SUPFAM" id="SSF52038">
    <property type="entry name" value="Barstar-related"/>
    <property type="match status" value="1"/>
</dbReference>
<protein>
    <submittedName>
        <fullName evidence="3">Ribonuclease inhibitor</fullName>
    </submittedName>
</protein>
<dbReference type="AlphaFoldDB" id="A0A518V7L3"/>
<gene>
    <name evidence="3" type="ORF">EEL30_12070</name>
</gene>
<evidence type="ECO:0000256" key="1">
    <source>
        <dbReference type="ARBA" id="ARBA00006845"/>
    </source>
</evidence>
<comment type="similarity">
    <text evidence="1">Belongs to the barstar family.</text>
</comment>
<dbReference type="OrthoDB" id="8859549at2"/>
<keyword evidence="4" id="KW-1185">Reference proteome</keyword>
<evidence type="ECO:0000313" key="4">
    <source>
        <dbReference type="Proteomes" id="UP000319432"/>
    </source>
</evidence>
<sequence length="298" mass="34936">MVGNSSRNRIKGGEIVDWKFSLHDDQSDLVIGYCKDIVGLDGQIYSDADISYHQIELIQFAFCNNFKEHLLKSKESINRLVYICTIDKDKNPIGKYSFFIFDNLYYHKVGFPENPTNIIFKGSLDDVLSNKELEIWNEWRISCPLNKNHWANFNEEERRAWLKVVTKYNDNRTDYYELKEKVFYLDGTYVTDYPAFFCAIGEAVNGPGGYYGFDINSLIDCLQGGFGATSPYTLVWKNYKIAERFLDIESWLREIRYKRELSNKLLNKPEFEELGDRPLFQVLVEILKNEDVTIVFEK</sequence>
<dbReference type="InterPro" id="IPR035905">
    <property type="entry name" value="Barstar-like_sf"/>
</dbReference>